<proteinExistence type="predicted"/>
<evidence type="ECO:0000256" key="1">
    <source>
        <dbReference type="SAM" id="MobiDB-lite"/>
    </source>
</evidence>
<feature type="compositionally biased region" description="Basic and acidic residues" evidence="1">
    <location>
        <begin position="193"/>
        <end position="209"/>
    </location>
</feature>
<feature type="compositionally biased region" description="Pro residues" evidence="1">
    <location>
        <begin position="172"/>
        <end position="188"/>
    </location>
</feature>
<feature type="compositionally biased region" description="Polar residues" evidence="1">
    <location>
        <begin position="126"/>
        <end position="137"/>
    </location>
</feature>
<dbReference type="EMBL" id="MU004231">
    <property type="protein sequence ID" value="KAF2673529.1"/>
    <property type="molecule type" value="Genomic_DNA"/>
</dbReference>
<sequence>MAVDFKPLTLNLSTTKESLASGTIIPTPPMTPIDDSPKEGALATLQEENENATGLANGNVTPDSKLQAPLSPLSATSNGSGERKRTGVRKFLSLRSLRGEHHRPGTRGGDLASPTSKPSYDFASRPGSQYTASTSDSALKHKKSSGWFGSTGSKRKSMFVVGRLDEQLADNPTPPETAKPKGPPPPTIPEFSLGKDLEMGGEDMFKNIH</sequence>
<dbReference type="AlphaFoldDB" id="A0A6A6UMP7"/>
<evidence type="ECO:0000313" key="3">
    <source>
        <dbReference type="Proteomes" id="UP000799302"/>
    </source>
</evidence>
<reference evidence="2" key="1">
    <citation type="journal article" date="2020" name="Stud. Mycol.">
        <title>101 Dothideomycetes genomes: a test case for predicting lifestyles and emergence of pathogens.</title>
        <authorList>
            <person name="Haridas S."/>
            <person name="Albert R."/>
            <person name="Binder M."/>
            <person name="Bloem J."/>
            <person name="Labutti K."/>
            <person name="Salamov A."/>
            <person name="Andreopoulos B."/>
            <person name="Baker S."/>
            <person name="Barry K."/>
            <person name="Bills G."/>
            <person name="Bluhm B."/>
            <person name="Cannon C."/>
            <person name="Castanera R."/>
            <person name="Culley D."/>
            <person name="Daum C."/>
            <person name="Ezra D."/>
            <person name="Gonzalez J."/>
            <person name="Henrissat B."/>
            <person name="Kuo A."/>
            <person name="Liang C."/>
            <person name="Lipzen A."/>
            <person name="Lutzoni F."/>
            <person name="Magnuson J."/>
            <person name="Mondo S."/>
            <person name="Nolan M."/>
            <person name="Ohm R."/>
            <person name="Pangilinan J."/>
            <person name="Park H.-J."/>
            <person name="Ramirez L."/>
            <person name="Alfaro M."/>
            <person name="Sun H."/>
            <person name="Tritt A."/>
            <person name="Yoshinaga Y."/>
            <person name="Zwiers L.-H."/>
            <person name="Turgeon B."/>
            <person name="Goodwin S."/>
            <person name="Spatafora J."/>
            <person name="Crous P."/>
            <person name="Grigoriev I."/>
        </authorList>
    </citation>
    <scope>NUCLEOTIDE SEQUENCE</scope>
    <source>
        <strain evidence="2">CBS 115976</strain>
    </source>
</reference>
<protein>
    <submittedName>
        <fullName evidence="2">Uncharacterized protein</fullName>
    </submittedName>
</protein>
<feature type="compositionally biased region" description="Polar residues" evidence="1">
    <location>
        <begin position="51"/>
        <end position="64"/>
    </location>
</feature>
<feature type="region of interest" description="Disordered" evidence="1">
    <location>
        <begin position="21"/>
        <end position="209"/>
    </location>
</feature>
<evidence type="ECO:0000313" key="2">
    <source>
        <dbReference type="EMBL" id="KAF2673529.1"/>
    </source>
</evidence>
<dbReference type="Proteomes" id="UP000799302">
    <property type="component" value="Unassembled WGS sequence"/>
</dbReference>
<gene>
    <name evidence="2" type="ORF">BT63DRAFT_159233</name>
</gene>
<name>A0A6A6UMP7_9PEZI</name>
<organism evidence="2 3">
    <name type="scientific">Microthyrium microscopicum</name>
    <dbReference type="NCBI Taxonomy" id="703497"/>
    <lineage>
        <taxon>Eukaryota</taxon>
        <taxon>Fungi</taxon>
        <taxon>Dikarya</taxon>
        <taxon>Ascomycota</taxon>
        <taxon>Pezizomycotina</taxon>
        <taxon>Dothideomycetes</taxon>
        <taxon>Dothideomycetes incertae sedis</taxon>
        <taxon>Microthyriales</taxon>
        <taxon>Microthyriaceae</taxon>
        <taxon>Microthyrium</taxon>
    </lineage>
</organism>
<accession>A0A6A6UMP7</accession>
<keyword evidence="3" id="KW-1185">Reference proteome</keyword>